<dbReference type="Proteomes" id="UP000192726">
    <property type="component" value="Chromosome"/>
</dbReference>
<evidence type="ECO:0000313" key="2">
    <source>
        <dbReference type="EMBL" id="ARF55667.1"/>
    </source>
</evidence>
<dbReference type="STRING" id="553510.B1H19_17100"/>
<reference evidence="2 3" key="1">
    <citation type="submission" date="2017-04" db="EMBL/GenBank/DDBJ databases">
        <title>Complete Genome Sequence of Streptomyces gilvosporeus F607, a Capable Producer of Natamycin.</title>
        <authorList>
            <person name="Zong G."/>
            <person name="Zhong C."/>
            <person name="Fu J."/>
            <person name="Qin R."/>
            <person name="Cao G."/>
        </authorList>
    </citation>
    <scope>NUCLEOTIDE SEQUENCE [LARGE SCALE GENOMIC DNA]</scope>
    <source>
        <strain evidence="2 3">F607</strain>
    </source>
</reference>
<protein>
    <submittedName>
        <fullName evidence="2">Exopolyphosphatase</fullName>
    </submittedName>
</protein>
<dbReference type="PANTHER" id="PTHR30005:SF13">
    <property type="entry name" value="EXOPOLYPHOSPHATASE 2"/>
    <property type="match status" value="1"/>
</dbReference>
<dbReference type="RefSeq" id="WP_083105555.1">
    <property type="nucleotide sequence ID" value="NZ_CP020569.1"/>
</dbReference>
<dbReference type="AlphaFoldDB" id="A0A1V0TRX5"/>
<dbReference type="SUPFAM" id="SSF53067">
    <property type="entry name" value="Actin-like ATPase domain"/>
    <property type="match status" value="2"/>
</dbReference>
<dbReference type="CDD" id="cd24119">
    <property type="entry name" value="ASKHA_NBD_MtPPX2-like"/>
    <property type="match status" value="1"/>
</dbReference>
<keyword evidence="3" id="KW-1185">Reference proteome</keyword>
<dbReference type="KEGG" id="sgv:B1H19_17100"/>
<feature type="domain" description="Ppx/GppA phosphatase N-terminal" evidence="1">
    <location>
        <begin position="25"/>
        <end position="309"/>
    </location>
</feature>
<dbReference type="Gene3D" id="3.30.420.150">
    <property type="entry name" value="Exopolyphosphatase. Domain 2"/>
    <property type="match status" value="1"/>
</dbReference>
<organism evidence="2 3">
    <name type="scientific">Streptomyces gilvosporeus</name>
    <dbReference type="NCBI Taxonomy" id="553510"/>
    <lineage>
        <taxon>Bacteria</taxon>
        <taxon>Bacillati</taxon>
        <taxon>Actinomycetota</taxon>
        <taxon>Actinomycetes</taxon>
        <taxon>Kitasatosporales</taxon>
        <taxon>Streptomycetaceae</taxon>
        <taxon>Streptomyces</taxon>
    </lineage>
</organism>
<dbReference type="InterPro" id="IPR003695">
    <property type="entry name" value="Ppx_GppA_N"/>
</dbReference>
<dbReference type="InterPro" id="IPR043129">
    <property type="entry name" value="ATPase_NBD"/>
</dbReference>
<sequence length="313" mass="33296">MKRVAAIDCGTNSIRLLVADLDPESGELKELDRRMQIVRLGQGVDRTGRLAPEALERTFAACREYAALIKSLGAEQLRFVATSASRDAENREDFVRGVVDILGVEPEVITGDQEAAFSYHGATRELEGRDDVPPPYLVVDIGGGSTEFVLGNAEVRAARSVDIGCVRMTERHLVHEGSVTDPPAPEQIAAIKADIARALDHAEEAVPLSQATTLVGLAGSVTTVAALALGLDRYDSAAIHHSRIPLAQVRAITEGLLASTHAERAASPVMHPGRVDVIAAGALVLLSIMERVGAEEVVVSEHDILDGIAWSLV</sequence>
<evidence type="ECO:0000313" key="3">
    <source>
        <dbReference type="Proteomes" id="UP000192726"/>
    </source>
</evidence>
<name>A0A1V0TRX5_9ACTN</name>
<accession>A0A1V0TRX5</accession>
<dbReference type="PANTHER" id="PTHR30005">
    <property type="entry name" value="EXOPOLYPHOSPHATASE"/>
    <property type="match status" value="1"/>
</dbReference>
<dbReference type="OrthoDB" id="9793035at2"/>
<evidence type="ECO:0000259" key="1">
    <source>
        <dbReference type="Pfam" id="PF02541"/>
    </source>
</evidence>
<dbReference type="InterPro" id="IPR050273">
    <property type="entry name" value="GppA/Ppx_hydrolase"/>
</dbReference>
<gene>
    <name evidence="2" type="ORF">B1H19_17100</name>
</gene>
<dbReference type="Pfam" id="PF02541">
    <property type="entry name" value="Ppx-GppA"/>
    <property type="match status" value="1"/>
</dbReference>
<dbReference type="EMBL" id="CP020569">
    <property type="protein sequence ID" value="ARF55667.1"/>
    <property type="molecule type" value="Genomic_DNA"/>
</dbReference>
<dbReference type="GO" id="GO:0016462">
    <property type="term" value="F:pyrophosphatase activity"/>
    <property type="evidence" value="ECO:0007669"/>
    <property type="project" value="TreeGrafter"/>
</dbReference>
<dbReference type="Gene3D" id="3.30.420.40">
    <property type="match status" value="1"/>
</dbReference>
<proteinExistence type="predicted"/>